<dbReference type="Gene3D" id="3.75.10.10">
    <property type="entry name" value="L-arginine/glycine Amidinotransferase, Chain A"/>
    <property type="match status" value="1"/>
</dbReference>
<dbReference type="NCBIfam" id="NF002381">
    <property type="entry name" value="PRK01388.1"/>
    <property type="match status" value="1"/>
</dbReference>
<comment type="subcellular location">
    <subcellularLocation>
        <location evidence="3">Cytoplasm</location>
    </subcellularLocation>
</comment>
<evidence type="ECO:0000313" key="6">
    <source>
        <dbReference type="Proteomes" id="UP000620133"/>
    </source>
</evidence>
<sequence length="400" mass="46238">MKNLSVFSEVAPLKKVCLHRPGLELENLTPKWLNDLLFDDIPWLKKAQIEHDYLASVLKENGVEVVYLVDLVEESLQNQSVKKQFIDQFIKESNLIHHRSKEKIYTHLNQMTTRDMILTTMAGIVKADFQTYRKHSLKDHIRDYPFMTDPMPNLYFTRDPFSTVFNTVSLNKMYKQARARETIYGEYIFKYHPEYKQTVKVYDRHEDYSIEGGDIMVLNSKVLAVGISERSEPDGIEKFAQNVFDNTDAEVVLAIDLPKKRSFMHLDTVLTQVDVDKFLIHHDFTGNLNVYEIYRGSRAHSLRIIPKKYSIKRLFSYHLKTKITVIPCGGDDKITSDREQWNDGANALAIAPGVVIVYERNQVTNQILQEHGVKTIVIPASELSRGRGGPRCMSMPLIRK</sequence>
<feature type="active site" description="Amidino-cysteine intermediate" evidence="3 4">
    <location>
        <position position="392"/>
    </location>
</feature>
<accession>A0A7U9TIL5</accession>
<dbReference type="Proteomes" id="UP000620133">
    <property type="component" value="Chromosome"/>
</dbReference>
<comment type="pathway">
    <text evidence="3">Amino-acid degradation; L-arginine degradation via ADI pathway; carbamoyl phosphate from L-arginine: step 1/2.</text>
</comment>
<comment type="similarity">
    <text evidence="1 3">Belongs to the arginine deiminase family.</text>
</comment>
<comment type="catalytic activity">
    <reaction evidence="3">
        <text>L-arginine + H2O = L-citrulline + NH4(+)</text>
        <dbReference type="Rhea" id="RHEA:19597"/>
        <dbReference type="ChEBI" id="CHEBI:15377"/>
        <dbReference type="ChEBI" id="CHEBI:28938"/>
        <dbReference type="ChEBI" id="CHEBI:32682"/>
        <dbReference type="ChEBI" id="CHEBI:57743"/>
        <dbReference type="EC" id="3.5.3.6"/>
    </reaction>
</comment>
<dbReference type="AlphaFoldDB" id="A0A7U9TIL5"/>
<dbReference type="EMBL" id="AP024412">
    <property type="protein sequence ID" value="BCR36480.1"/>
    <property type="molecule type" value="Genomic_DNA"/>
</dbReference>
<dbReference type="InterPro" id="IPR003876">
    <property type="entry name" value="Arg_deiminase"/>
</dbReference>
<evidence type="ECO:0000256" key="4">
    <source>
        <dbReference type="PIRSR" id="PIRSR006356-1"/>
    </source>
</evidence>
<dbReference type="PANTHER" id="PTHR47271">
    <property type="entry name" value="ARGININE DEIMINASE"/>
    <property type="match status" value="1"/>
</dbReference>
<reference evidence="5" key="1">
    <citation type="submission" date="2021-01" db="EMBL/GenBank/DDBJ databases">
        <title>Draft genome sequence of Acholeplasmataceae bacterium strain Mahy22.</title>
        <authorList>
            <person name="Watanabe M."/>
            <person name="Kojima H."/>
            <person name="Fukui M."/>
        </authorList>
    </citation>
    <scope>NUCLEOTIDE SEQUENCE</scope>
    <source>
        <strain evidence="5">Mahy22</strain>
    </source>
</reference>
<keyword evidence="2 3" id="KW-0378">Hydrolase</keyword>
<evidence type="ECO:0000256" key="3">
    <source>
        <dbReference type="HAMAP-Rule" id="MF_00242"/>
    </source>
</evidence>
<dbReference type="NCBIfam" id="TIGR01078">
    <property type="entry name" value="arcA"/>
    <property type="match status" value="1"/>
</dbReference>
<evidence type="ECO:0000256" key="1">
    <source>
        <dbReference type="ARBA" id="ARBA00010206"/>
    </source>
</evidence>
<dbReference type="GO" id="GO:0016990">
    <property type="term" value="F:arginine deiminase activity"/>
    <property type="evidence" value="ECO:0007669"/>
    <property type="project" value="UniProtKB-UniRule"/>
</dbReference>
<protein>
    <recommendedName>
        <fullName evidence="3">Arginine deiminase</fullName>
        <shortName evidence="3">ADI</shortName>
        <ecNumber evidence="3">3.5.3.6</ecNumber>
    </recommendedName>
    <alternativeName>
        <fullName evidence="3">Arginine dihydrolase</fullName>
        <shortName evidence="3">AD</shortName>
    </alternativeName>
</protein>
<dbReference type="PIRSF" id="PIRSF006356">
    <property type="entry name" value="Arg_deiminase"/>
    <property type="match status" value="1"/>
</dbReference>
<dbReference type="GO" id="GO:0019546">
    <property type="term" value="P:L-arginine deiminase pathway"/>
    <property type="evidence" value="ECO:0007669"/>
    <property type="project" value="UniProtKB-UniRule"/>
</dbReference>
<dbReference type="SUPFAM" id="SSF55909">
    <property type="entry name" value="Pentein"/>
    <property type="match status" value="1"/>
</dbReference>
<proteinExistence type="inferred from homology"/>
<dbReference type="Pfam" id="PF02274">
    <property type="entry name" value="ADI"/>
    <property type="match status" value="1"/>
</dbReference>
<gene>
    <name evidence="3 5" type="primary">arcA</name>
    <name evidence="5" type="ORF">MPAN_013730</name>
</gene>
<keyword evidence="6" id="KW-1185">Reference proteome</keyword>
<dbReference type="RefSeq" id="WP_176239907.1">
    <property type="nucleotide sequence ID" value="NZ_AP024412.1"/>
</dbReference>
<dbReference type="KEGG" id="manr:MPAN_013730"/>
<dbReference type="GO" id="GO:0005737">
    <property type="term" value="C:cytoplasm"/>
    <property type="evidence" value="ECO:0007669"/>
    <property type="project" value="UniProtKB-SubCell"/>
</dbReference>
<organism evidence="5 6">
    <name type="scientific">Mariniplasma anaerobium</name>
    <dbReference type="NCBI Taxonomy" id="2735436"/>
    <lineage>
        <taxon>Bacteria</taxon>
        <taxon>Bacillati</taxon>
        <taxon>Mycoplasmatota</taxon>
        <taxon>Mollicutes</taxon>
        <taxon>Acholeplasmatales</taxon>
        <taxon>Acholeplasmataceae</taxon>
        <taxon>Mariniplasma</taxon>
    </lineage>
</organism>
<dbReference type="PANTHER" id="PTHR47271:SF2">
    <property type="entry name" value="ARGININE DEIMINASE"/>
    <property type="match status" value="1"/>
</dbReference>
<keyword evidence="3" id="KW-0963">Cytoplasm</keyword>
<dbReference type="UniPathway" id="UPA00254">
    <property type="reaction ID" value="UER00364"/>
</dbReference>
<keyword evidence="3" id="KW-0056">Arginine metabolism</keyword>
<name>A0A7U9TIL5_9MOLU</name>
<dbReference type="Gene3D" id="1.10.3930.10">
    <property type="entry name" value="Arginine deiminase"/>
    <property type="match status" value="1"/>
</dbReference>
<dbReference type="HAMAP" id="MF_00242">
    <property type="entry name" value="Arg_deiminase"/>
    <property type="match status" value="1"/>
</dbReference>
<dbReference type="PRINTS" id="PR01466">
    <property type="entry name" value="ARGDEIMINASE"/>
</dbReference>
<evidence type="ECO:0000313" key="5">
    <source>
        <dbReference type="EMBL" id="BCR36480.1"/>
    </source>
</evidence>
<evidence type="ECO:0000256" key="2">
    <source>
        <dbReference type="ARBA" id="ARBA00022801"/>
    </source>
</evidence>
<dbReference type="EC" id="3.5.3.6" evidence="3"/>